<dbReference type="Gene3D" id="2.30.30.40">
    <property type="entry name" value="SH3 Domains"/>
    <property type="match status" value="10"/>
</dbReference>
<evidence type="ECO:0000313" key="3">
    <source>
        <dbReference type="EMBL" id="GIQ80540.1"/>
    </source>
</evidence>
<dbReference type="GO" id="GO:0004842">
    <property type="term" value="F:ubiquitin-protein transferase activity"/>
    <property type="evidence" value="ECO:0007669"/>
    <property type="project" value="InterPro"/>
</dbReference>
<proteinExistence type="predicted"/>
<dbReference type="InterPro" id="IPR037252">
    <property type="entry name" value="Mib_Herc2_sf"/>
</dbReference>
<feature type="domain" description="MIB/HERC2" evidence="2">
    <location>
        <begin position="689"/>
        <end position="763"/>
    </location>
</feature>
<dbReference type="GO" id="GO:0016567">
    <property type="term" value="P:protein ubiquitination"/>
    <property type="evidence" value="ECO:0007669"/>
    <property type="project" value="InterPro"/>
</dbReference>
<organism evidence="3 4">
    <name type="scientific">Kipferlia bialata</name>
    <dbReference type="NCBI Taxonomy" id="797122"/>
    <lineage>
        <taxon>Eukaryota</taxon>
        <taxon>Metamonada</taxon>
        <taxon>Carpediemonas-like organisms</taxon>
        <taxon>Kipferlia</taxon>
    </lineage>
</organism>
<dbReference type="AlphaFoldDB" id="A0A9K3CQF0"/>
<dbReference type="Proteomes" id="UP000265618">
    <property type="component" value="Unassembled WGS sequence"/>
</dbReference>
<name>A0A9K3CQF0_9EUKA</name>
<evidence type="ECO:0000313" key="4">
    <source>
        <dbReference type="Proteomes" id="UP000265618"/>
    </source>
</evidence>
<feature type="domain" description="MIB/HERC2" evidence="2">
    <location>
        <begin position="133"/>
        <end position="205"/>
    </location>
</feature>
<feature type="domain" description="MIB/HERC2" evidence="2">
    <location>
        <begin position="323"/>
        <end position="395"/>
    </location>
</feature>
<sequence>MREGKVGKYAVPVNPYAAPQGAIPTAAVAPVPAPAPATTATTVSAPSAEGAVSRVVERVDASCLRVGAKVARGPAWKWGNQDGSGCLGVILKAASSEGWVEVKWTHNGQENEYRAGSDGHYDLVYSEECTTGRTVVYGEFLRVGARVKRGKDWKWEEQDANGLGTLLKNVSDEPGWVRVKWDEGRSNNYRAGAKSCFDLVYVSDDDGVPAGSGGTEARPVPEMAVTSPGSLRVGAYVVRGPSWEWDDQDGGVGTKGKITGPFRDGWVRVEWPSGAINTYRAGADQEYDLLYADQDSGVVQEIAPGTSHPSARHVGGQHPVPDLDVVKANCVRVGAHVGRGPDWKYKEQDGDTGNGTIISPSRVDGWVRVRWASGQENDYRAGVDENYDLVYVAEDYHKPESMDWTKQEMVLFATVREGARVRRGPDWEWGTQDGQGEGKVLRRHDKIGWVIVEWDIGGEFGYRAGDDDAYDLVYIEPIPTNVGIRQRPPPPNAVVWGKDGAGVRMGGRVKRGRDWKWGDQDGSGLGTIVVNPERDDGWVRVAWDNGVKNNYRAGAAKSYDLEYVAEDGTSLPVGVSASDAASAPGSVSAPSAPVVYGLGLREGAKVRRGADWKWGEQDHHGTGTVVGNDPDDEGWVIVTWDHDPNTQQFYRAGASGCYDMVYVDALPGQEEDSDDNGAPVPAPVSRPTGNVLWGDALVIGASVRRGPDWEWADQDGHSVGTIVRNDPDDEGWVVVHWGGDESRENFYRAGVNGKHDLVYVDEPVSVSVLAGAQAPSASTATSDDPAPVPVSSVPETQATVLGGGNPAPAGGNTPAATSAPAEAAGAEDEGDLLVRAGPTLRVGARVTEGPDWKWGDQSGTTKQGTVTAARGSSCTEWVRVAWDNGTSNTYRAGKDGCHDLVYVQGSPVVHQVGTSVSWSVGMDLPIGARVRRGVDWKWAEQDGNGLGTIVAQGTDDGWLEVKWDNGRKNSYRTKDAFDLNYA</sequence>
<feature type="domain" description="MIB/HERC2" evidence="2">
    <location>
        <begin position="495"/>
        <end position="567"/>
    </location>
</feature>
<evidence type="ECO:0000256" key="1">
    <source>
        <dbReference type="SAM" id="MobiDB-lite"/>
    </source>
</evidence>
<dbReference type="PANTHER" id="PTHR24202:SF4">
    <property type="entry name" value="E3 UBIQUITIN-PROTEIN LIGASE MIB2-RELATED"/>
    <property type="match status" value="1"/>
</dbReference>
<feature type="domain" description="MIB/HERC2" evidence="2">
    <location>
        <begin position="916"/>
        <end position="982"/>
    </location>
</feature>
<evidence type="ECO:0000259" key="2">
    <source>
        <dbReference type="PROSITE" id="PS51416"/>
    </source>
</evidence>
<feature type="domain" description="MIB/HERC2" evidence="2">
    <location>
        <begin position="592"/>
        <end position="666"/>
    </location>
</feature>
<dbReference type="Pfam" id="PF06701">
    <property type="entry name" value="MIB_HERC2"/>
    <property type="match status" value="10"/>
</dbReference>
<feature type="compositionally biased region" description="Low complexity" evidence="1">
    <location>
        <begin position="806"/>
        <end position="824"/>
    </location>
</feature>
<dbReference type="OrthoDB" id="438049at2759"/>
<feature type="domain" description="MIB/HERC2" evidence="2">
    <location>
        <begin position="830"/>
        <end position="906"/>
    </location>
</feature>
<dbReference type="PANTHER" id="PTHR24202">
    <property type="entry name" value="E3 UBIQUITIN-PROTEIN LIGASE MIB2"/>
    <property type="match status" value="1"/>
</dbReference>
<dbReference type="EMBL" id="BDIP01000190">
    <property type="protein sequence ID" value="GIQ80540.1"/>
    <property type="molecule type" value="Genomic_DNA"/>
</dbReference>
<gene>
    <name evidence="3" type="ORF">KIPB_001354</name>
</gene>
<dbReference type="PROSITE" id="PS51416">
    <property type="entry name" value="MIB_HERC2"/>
    <property type="match status" value="10"/>
</dbReference>
<feature type="domain" description="MIB/HERC2" evidence="2">
    <location>
        <begin position="407"/>
        <end position="478"/>
    </location>
</feature>
<feature type="domain" description="MIB/HERC2" evidence="2">
    <location>
        <begin position="223"/>
        <end position="295"/>
    </location>
</feature>
<dbReference type="GO" id="GO:0005737">
    <property type="term" value="C:cytoplasm"/>
    <property type="evidence" value="ECO:0007669"/>
    <property type="project" value="TreeGrafter"/>
</dbReference>
<keyword evidence="4" id="KW-1185">Reference proteome</keyword>
<feature type="region of interest" description="Disordered" evidence="1">
    <location>
        <begin position="776"/>
        <end position="827"/>
    </location>
</feature>
<comment type="caution">
    <text evidence="3">The sequence shown here is derived from an EMBL/GenBank/DDBJ whole genome shotgun (WGS) entry which is preliminary data.</text>
</comment>
<reference evidence="3 4" key="1">
    <citation type="journal article" date="2018" name="PLoS ONE">
        <title>The draft genome of Kipferlia bialata reveals reductive genome evolution in fornicate parasites.</title>
        <authorList>
            <person name="Tanifuji G."/>
            <person name="Takabayashi S."/>
            <person name="Kume K."/>
            <person name="Takagi M."/>
            <person name="Nakayama T."/>
            <person name="Kamikawa R."/>
            <person name="Inagaki Y."/>
            <person name="Hashimoto T."/>
        </authorList>
    </citation>
    <scope>NUCLEOTIDE SEQUENCE [LARGE SCALE GENOMIC DNA]</scope>
    <source>
        <strain evidence="3">NY0173</strain>
    </source>
</reference>
<protein>
    <recommendedName>
        <fullName evidence="2">MIB/HERC2 domain-containing protein</fullName>
    </recommendedName>
</protein>
<dbReference type="InterPro" id="IPR010606">
    <property type="entry name" value="Mib_Herc2"/>
</dbReference>
<feature type="domain" description="MIB/HERC2" evidence="2">
    <location>
        <begin position="56"/>
        <end position="129"/>
    </location>
</feature>
<dbReference type="SUPFAM" id="SSF159034">
    <property type="entry name" value="Mib/herc2 domain-like"/>
    <property type="match status" value="10"/>
</dbReference>
<accession>A0A9K3CQF0</accession>
<feature type="compositionally biased region" description="Low complexity" evidence="1">
    <location>
        <begin position="782"/>
        <end position="794"/>
    </location>
</feature>
<dbReference type="GO" id="GO:0046872">
    <property type="term" value="F:metal ion binding"/>
    <property type="evidence" value="ECO:0007669"/>
    <property type="project" value="InterPro"/>
</dbReference>